<sequence length="50" mass="5396">MLIIDPSASPSKGEEAMVMSVMADSPRWLCGITRTASVLLFTLSPLPVIY</sequence>
<dbReference type="PATRIC" id="fig|576784.4.peg.9922"/>
<proteinExistence type="predicted"/>
<accession>A0A061AB78</accession>
<reference evidence="1" key="1">
    <citation type="submission" date="2014-05" db="EMBL/GenBank/DDBJ databases">
        <authorList>
            <person name="Horn Fabian"/>
        </authorList>
    </citation>
    <scope>NUCLEOTIDE SEQUENCE</scope>
</reference>
<dbReference type="AlphaFoldDB" id="A0A061AB78"/>
<protein>
    <submittedName>
        <fullName evidence="1">Uncharacterized protein</fullName>
    </submittedName>
</protein>
<dbReference type="HOGENOM" id="CLU_3123238_0_0_11"/>
<name>A0A061AB78_9ACTN</name>
<organism evidence="1">
    <name type="scientific">Streptomyces iranensis</name>
    <dbReference type="NCBI Taxonomy" id="576784"/>
    <lineage>
        <taxon>Bacteria</taxon>
        <taxon>Bacillati</taxon>
        <taxon>Actinomycetota</taxon>
        <taxon>Actinomycetes</taxon>
        <taxon>Kitasatosporales</taxon>
        <taxon>Streptomycetaceae</taxon>
        <taxon>Streptomyces</taxon>
        <taxon>Streptomyces violaceusniger group</taxon>
    </lineage>
</organism>
<gene>
    <name evidence="1" type="ORF">SIRAN9654</name>
</gene>
<dbReference type="EMBL" id="LK022848">
    <property type="protein sequence ID" value="CDR17676.1"/>
    <property type="molecule type" value="Genomic_DNA"/>
</dbReference>
<evidence type="ECO:0000313" key="1">
    <source>
        <dbReference type="EMBL" id="CDR17676.1"/>
    </source>
</evidence>